<keyword evidence="11" id="KW-1185">Reference proteome</keyword>
<reference evidence="10" key="1">
    <citation type="submission" date="2019-06" db="EMBL/GenBank/DDBJ databases">
        <authorList>
            <person name="Zheng W."/>
        </authorList>
    </citation>
    <scope>NUCLEOTIDE SEQUENCE</scope>
    <source>
        <strain evidence="10">QDHG01</strain>
    </source>
</reference>
<dbReference type="InterPro" id="IPR001461">
    <property type="entry name" value="Aspartic_peptidase_A1"/>
</dbReference>
<dbReference type="InterPro" id="IPR034164">
    <property type="entry name" value="Pepsin-like_dom"/>
</dbReference>
<dbReference type="GO" id="GO:0006508">
    <property type="term" value="P:proteolysis"/>
    <property type="evidence" value="ECO:0007669"/>
    <property type="project" value="UniProtKB-KW"/>
</dbReference>
<sequence>MAPSLLKSYKLLIFLCTLIQAIDLKNADLDQEDQLARDFYLSQSSNSSLKSYTIKLERKQSKQTSYRQVKAQKVQIITGNFMRDTEIGGEEEEPTLYNESELTPYVGTHLNMREITKELLTDQNPSIQMSIGLIYVGPLYMGTGANEIQVVYDTGSDNLAVEIIDCSNCQSNTYNPGTSIAFRKQDIASQTSTSSQNLIYNSASLSGYIATDHVYLDPLKWFGVKNFEWFAVTSQSGIDQNLDGILGLSFQLSQTNSSYLQYLKDRKRIDQKIYCFYLSQNESYVQFGAFSTEFMRNETELVWLPIPLMSQYWIGYVTNVWIGKPPTANFTAQGRYMHITLTARTKAIFDTGTTLVYLPSSSEYGAQIISEILRNKTYKSEEGFYIVDCDINLYPTVFFHLEDHYFEIPPSIYIIHPSQLSVNQTQPACFLGFTVGQNQPYFLFGDVFLRNYYAIHDLEKGQLGLVPHRYSDARIIDQSMMKIVNSSNQNGTTPPIPPPGPDPEPKDPVVNLLIKIVGILIIFIVCILLPILVVVLVLKYFTFKIPSQMLAQEDDSLVLIELNPLRGNPSIKKFPQ</sequence>
<evidence type="ECO:0000256" key="2">
    <source>
        <dbReference type="ARBA" id="ARBA00022670"/>
    </source>
</evidence>
<gene>
    <name evidence="10" type="ORF">FGO68_gene6351</name>
</gene>
<organism evidence="10 11">
    <name type="scientific">Halteria grandinella</name>
    <dbReference type="NCBI Taxonomy" id="5974"/>
    <lineage>
        <taxon>Eukaryota</taxon>
        <taxon>Sar</taxon>
        <taxon>Alveolata</taxon>
        <taxon>Ciliophora</taxon>
        <taxon>Intramacronucleata</taxon>
        <taxon>Spirotrichea</taxon>
        <taxon>Stichotrichia</taxon>
        <taxon>Sporadotrichida</taxon>
        <taxon>Halteriidae</taxon>
        <taxon>Halteria</taxon>
    </lineage>
</organism>
<accession>A0A8J8NSD9</accession>
<dbReference type="PANTHER" id="PTHR47966">
    <property type="entry name" value="BETA-SITE APP-CLEAVING ENZYME, ISOFORM A-RELATED"/>
    <property type="match status" value="1"/>
</dbReference>
<evidence type="ECO:0000313" key="11">
    <source>
        <dbReference type="Proteomes" id="UP000785679"/>
    </source>
</evidence>
<evidence type="ECO:0000256" key="8">
    <source>
        <dbReference type="SAM" id="SignalP"/>
    </source>
</evidence>
<proteinExistence type="inferred from homology"/>
<keyword evidence="7" id="KW-0472">Membrane</keyword>
<evidence type="ECO:0000256" key="5">
    <source>
        <dbReference type="PIRSR" id="PIRSR601461-1"/>
    </source>
</evidence>
<feature type="chain" id="PRO_5035256067" description="Peptidase A1 domain-containing protein" evidence="8">
    <location>
        <begin position="22"/>
        <end position="576"/>
    </location>
</feature>
<keyword evidence="8" id="KW-0732">Signal</keyword>
<dbReference type="GO" id="GO:0004190">
    <property type="term" value="F:aspartic-type endopeptidase activity"/>
    <property type="evidence" value="ECO:0007669"/>
    <property type="project" value="UniProtKB-KW"/>
</dbReference>
<feature type="transmembrane region" description="Helical" evidence="7">
    <location>
        <begin position="512"/>
        <end position="538"/>
    </location>
</feature>
<evidence type="ECO:0000259" key="9">
    <source>
        <dbReference type="PROSITE" id="PS51767"/>
    </source>
</evidence>
<dbReference type="Gene3D" id="2.40.70.10">
    <property type="entry name" value="Acid Proteases"/>
    <property type="match status" value="2"/>
</dbReference>
<feature type="signal peptide" evidence="8">
    <location>
        <begin position="1"/>
        <end position="21"/>
    </location>
</feature>
<name>A0A8J8NSD9_HALGN</name>
<dbReference type="OrthoDB" id="771136at2759"/>
<evidence type="ECO:0000256" key="6">
    <source>
        <dbReference type="RuleBase" id="RU000454"/>
    </source>
</evidence>
<dbReference type="Pfam" id="PF00026">
    <property type="entry name" value="Asp"/>
    <property type="match status" value="1"/>
</dbReference>
<dbReference type="Proteomes" id="UP000785679">
    <property type="component" value="Unassembled WGS sequence"/>
</dbReference>
<feature type="domain" description="Peptidase A1" evidence="9">
    <location>
        <begin position="135"/>
        <end position="466"/>
    </location>
</feature>
<dbReference type="SUPFAM" id="SSF50630">
    <property type="entry name" value="Acid proteases"/>
    <property type="match status" value="1"/>
</dbReference>
<evidence type="ECO:0000313" key="10">
    <source>
        <dbReference type="EMBL" id="TNV81082.1"/>
    </source>
</evidence>
<comment type="similarity">
    <text evidence="1 6">Belongs to the peptidase A1 family.</text>
</comment>
<dbReference type="AlphaFoldDB" id="A0A8J8NSD9"/>
<feature type="active site" evidence="5">
    <location>
        <position position="350"/>
    </location>
</feature>
<dbReference type="InterPro" id="IPR021109">
    <property type="entry name" value="Peptidase_aspartic_dom_sf"/>
</dbReference>
<dbReference type="PROSITE" id="PS00141">
    <property type="entry name" value="ASP_PROTEASE"/>
    <property type="match status" value="1"/>
</dbReference>
<dbReference type="InterPro" id="IPR033121">
    <property type="entry name" value="PEPTIDASE_A1"/>
</dbReference>
<dbReference type="PRINTS" id="PR00792">
    <property type="entry name" value="PEPSIN"/>
</dbReference>
<protein>
    <recommendedName>
        <fullName evidence="9">Peptidase A1 domain-containing protein</fullName>
    </recommendedName>
</protein>
<evidence type="ECO:0000256" key="1">
    <source>
        <dbReference type="ARBA" id="ARBA00007447"/>
    </source>
</evidence>
<dbReference type="InterPro" id="IPR001969">
    <property type="entry name" value="Aspartic_peptidase_AS"/>
</dbReference>
<dbReference type="CDD" id="cd05471">
    <property type="entry name" value="pepsin_like"/>
    <property type="match status" value="1"/>
</dbReference>
<evidence type="ECO:0000256" key="7">
    <source>
        <dbReference type="SAM" id="Phobius"/>
    </source>
</evidence>
<dbReference type="PROSITE" id="PS51767">
    <property type="entry name" value="PEPTIDASE_A1"/>
    <property type="match status" value="1"/>
</dbReference>
<keyword evidence="2 6" id="KW-0645">Protease</keyword>
<keyword evidence="3 6" id="KW-0064">Aspartyl protease</keyword>
<comment type="caution">
    <text evidence="10">The sequence shown here is derived from an EMBL/GenBank/DDBJ whole genome shotgun (WGS) entry which is preliminary data.</text>
</comment>
<dbReference type="EMBL" id="RRYP01006603">
    <property type="protein sequence ID" value="TNV81082.1"/>
    <property type="molecule type" value="Genomic_DNA"/>
</dbReference>
<feature type="active site" evidence="5">
    <location>
        <position position="153"/>
    </location>
</feature>
<keyword evidence="7" id="KW-1133">Transmembrane helix</keyword>
<evidence type="ECO:0000256" key="4">
    <source>
        <dbReference type="ARBA" id="ARBA00022801"/>
    </source>
</evidence>
<keyword evidence="4 6" id="KW-0378">Hydrolase</keyword>
<dbReference type="PANTHER" id="PTHR47966:SF51">
    <property type="entry name" value="BETA-SITE APP-CLEAVING ENZYME, ISOFORM A-RELATED"/>
    <property type="match status" value="1"/>
</dbReference>
<keyword evidence="7" id="KW-0812">Transmembrane</keyword>
<evidence type="ECO:0000256" key="3">
    <source>
        <dbReference type="ARBA" id="ARBA00022750"/>
    </source>
</evidence>